<keyword evidence="6" id="KW-0028">Amino-acid biosynthesis</keyword>
<dbReference type="GO" id="GO:0005737">
    <property type="term" value="C:cytoplasm"/>
    <property type="evidence" value="ECO:0007669"/>
    <property type="project" value="TreeGrafter"/>
</dbReference>
<feature type="active site" description="Nucleophile" evidence="14">
    <location>
        <position position="101"/>
    </location>
</feature>
<dbReference type="InterPro" id="IPR004469">
    <property type="entry name" value="PSP"/>
</dbReference>
<evidence type="ECO:0000256" key="14">
    <source>
        <dbReference type="PIRSR" id="PIRSR604469-1"/>
    </source>
</evidence>
<protein>
    <recommendedName>
        <fullName evidence="5">Phosphoserine phosphatase</fullName>
        <ecNumber evidence="4">3.1.3.3</ecNumber>
    </recommendedName>
    <alternativeName>
        <fullName evidence="11">O-phosphoserine phosphohydrolase</fullName>
    </alternativeName>
</protein>
<dbReference type="GO" id="GO:0036424">
    <property type="term" value="F:L-phosphoserine phosphatase activity"/>
    <property type="evidence" value="ECO:0007669"/>
    <property type="project" value="InterPro"/>
</dbReference>
<evidence type="ECO:0000256" key="7">
    <source>
        <dbReference type="ARBA" id="ARBA00022723"/>
    </source>
</evidence>
<gene>
    <name evidence="15" type="primary">serB</name>
    <name evidence="15" type="ORF">GRI38_04020</name>
</gene>
<dbReference type="GO" id="GO:0006564">
    <property type="term" value="P:L-serine biosynthetic process"/>
    <property type="evidence" value="ECO:0007669"/>
    <property type="project" value="UniProtKB-KW"/>
</dbReference>
<dbReference type="Pfam" id="PF12710">
    <property type="entry name" value="HAD"/>
    <property type="match status" value="1"/>
</dbReference>
<dbReference type="Proteomes" id="UP000433104">
    <property type="component" value="Unassembled WGS sequence"/>
</dbReference>
<keyword evidence="8 15" id="KW-0378">Hydrolase</keyword>
<keyword evidence="7" id="KW-0479">Metal-binding</keyword>
<dbReference type="Gene3D" id="3.40.50.1000">
    <property type="entry name" value="HAD superfamily/HAD-like"/>
    <property type="match status" value="1"/>
</dbReference>
<evidence type="ECO:0000256" key="3">
    <source>
        <dbReference type="ARBA" id="ARBA00009184"/>
    </source>
</evidence>
<evidence type="ECO:0000256" key="2">
    <source>
        <dbReference type="ARBA" id="ARBA00005135"/>
    </source>
</evidence>
<organism evidence="15 16">
    <name type="scientific">Parapontixanthobacter aurantiacus</name>
    <dbReference type="NCBI Taxonomy" id="1463599"/>
    <lineage>
        <taxon>Bacteria</taxon>
        <taxon>Pseudomonadati</taxon>
        <taxon>Pseudomonadota</taxon>
        <taxon>Alphaproteobacteria</taxon>
        <taxon>Sphingomonadales</taxon>
        <taxon>Erythrobacteraceae</taxon>
        <taxon>Parapontixanthobacter</taxon>
    </lineage>
</organism>
<dbReference type="NCBIfam" id="TIGR00338">
    <property type="entry name" value="serB"/>
    <property type="match status" value="1"/>
</dbReference>
<dbReference type="SFLD" id="SFLDF00029">
    <property type="entry name" value="phosphoserine_phosphatase"/>
    <property type="match status" value="1"/>
</dbReference>
<evidence type="ECO:0000256" key="6">
    <source>
        <dbReference type="ARBA" id="ARBA00022605"/>
    </source>
</evidence>
<evidence type="ECO:0000313" key="16">
    <source>
        <dbReference type="Proteomes" id="UP000433104"/>
    </source>
</evidence>
<dbReference type="SFLD" id="SFLDS00003">
    <property type="entry name" value="Haloacid_Dehalogenase"/>
    <property type="match status" value="1"/>
</dbReference>
<dbReference type="PANTHER" id="PTHR43344">
    <property type="entry name" value="PHOSPHOSERINE PHOSPHATASE"/>
    <property type="match status" value="1"/>
</dbReference>
<accession>A0A844ZHI3</accession>
<evidence type="ECO:0000256" key="12">
    <source>
        <dbReference type="ARBA" id="ARBA00048138"/>
    </source>
</evidence>
<keyword evidence="9" id="KW-0460">Magnesium</keyword>
<name>A0A844ZHI3_9SPHN</name>
<reference evidence="15 16" key="1">
    <citation type="submission" date="2019-12" db="EMBL/GenBank/DDBJ databases">
        <title>Genomic-based taxomic classification of the family Erythrobacteraceae.</title>
        <authorList>
            <person name="Xu L."/>
        </authorList>
    </citation>
    <scope>NUCLEOTIDE SEQUENCE [LARGE SCALE GENOMIC DNA]</scope>
    <source>
        <strain evidence="15 16">MCCC 1A09962</strain>
    </source>
</reference>
<dbReference type="EC" id="3.1.3.3" evidence="4"/>
<evidence type="ECO:0000256" key="10">
    <source>
        <dbReference type="ARBA" id="ARBA00023299"/>
    </source>
</evidence>
<dbReference type="NCBIfam" id="TIGR01488">
    <property type="entry name" value="HAD-SF-IB"/>
    <property type="match status" value="1"/>
</dbReference>
<feature type="active site" description="Proton donor" evidence="14">
    <location>
        <position position="103"/>
    </location>
</feature>
<evidence type="ECO:0000256" key="8">
    <source>
        <dbReference type="ARBA" id="ARBA00022801"/>
    </source>
</evidence>
<dbReference type="UniPathway" id="UPA00135">
    <property type="reaction ID" value="UER00198"/>
</dbReference>
<comment type="pathway">
    <text evidence="2">Amino-acid biosynthesis; L-serine biosynthesis; L-serine from 3-phospho-D-glycerate: step 3/3.</text>
</comment>
<dbReference type="SUPFAM" id="SSF56784">
    <property type="entry name" value="HAD-like"/>
    <property type="match status" value="1"/>
</dbReference>
<evidence type="ECO:0000256" key="1">
    <source>
        <dbReference type="ARBA" id="ARBA00001946"/>
    </source>
</evidence>
<dbReference type="AlphaFoldDB" id="A0A844ZHI3"/>
<evidence type="ECO:0000256" key="11">
    <source>
        <dbReference type="ARBA" id="ARBA00031693"/>
    </source>
</evidence>
<dbReference type="InterPro" id="IPR050582">
    <property type="entry name" value="HAD-like_SerB"/>
</dbReference>
<dbReference type="InterPro" id="IPR023214">
    <property type="entry name" value="HAD_sf"/>
</dbReference>
<comment type="catalytic activity">
    <reaction evidence="12">
        <text>O-phospho-L-serine + H2O = L-serine + phosphate</text>
        <dbReference type="Rhea" id="RHEA:21208"/>
        <dbReference type="ChEBI" id="CHEBI:15377"/>
        <dbReference type="ChEBI" id="CHEBI:33384"/>
        <dbReference type="ChEBI" id="CHEBI:43474"/>
        <dbReference type="ChEBI" id="CHEBI:57524"/>
        <dbReference type="EC" id="3.1.3.3"/>
    </reaction>
</comment>
<comment type="catalytic activity">
    <reaction evidence="13">
        <text>O-phospho-D-serine + H2O = D-serine + phosphate</text>
        <dbReference type="Rhea" id="RHEA:24873"/>
        <dbReference type="ChEBI" id="CHEBI:15377"/>
        <dbReference type="ChEBI" id="CHEBI:35247"/>
        <dbReference type="ChEBI" id="CHEBI:43474"/>
        <dbReference type="ChEBI" id="CHEBI:58680"/>
        <dbReference type="EC" id="3.1.3.3"/>
    </reaction>
</comment>
<dbReference type="EMBL" id="WTYW01000001">
    <property type="protein sequence ID" value="MXO85189.1"/>
    <property type="molecule type" value="Genomic_DNA"/>
</dbReference>
<evidence type="ECO:0000313" key="15">
    <source>
        <dbReference type="EMBL" id="MXO85189.1"/>
    </source>
</evidence>
<evidence type="ECO:0000256" key="5">
    <source>
        <dbReference type="ARBA" id="ARBA00015196"/>
    </source>
</evidence>
<dbReference type="SFLD" id="SFLDG01136">
    <property type="entry name" value="C1.6:_Phosphoserine_Phosphatas"/>
    <property type="match status" value="1"/>
</dbReference>
<evidence type="ECO:0000256" key="13">
    <source>
        <dbReference type="ARBA" id="ARBA00048523"/>
    </source>
</evidence>
<comment type="similarity">
    <text evidence="3">Belongs to the HAD-like hydrolase superfamily. SerB family.</text>
</comment>
<comment type="cofactor">
    <cofactor evidence="1">
        <name>Mg(2+)</name>
        <dbReference type="ChEBI" id="CHEBI:18420"/>
    </cofactor>
</comment>
<dbReference type="SFLD" id="SFLDG01137">
    <property type="entry name" value="C1.6.1:_Phosphoserine_Phosphat"/>
    <property type="match status" value="1"/>
</dbReference>
<evidence type="ECO:0000256" key="4">
    <source>
        <dbReference type="ARBA" id="ARBA00012640"/>
    </source>
</evidence>
<comment type="caution">
    <text evidence="15">The sequence shown here is derived from an EMBL/GenBank/DDBJ whole genome shotgun (WGS) entry which is preliminary data.</text>
</comment>
<sequence>MSPSSGLSEKEKEELSVPIARVIADPSSLSASFERAVGEIEQAGLSLALSQIIDEAEGVVEMSFANGTPTEIHQILRHAMPGSDILVGEKSIEIPQLFISDMDSTIIGQECIDELADYAGLKPQIAEITERAMQGELDFKEALRERVGLLAGLDEKAITDCLAERIVPNEGARELVSTLKSKGTRTVLVTGGFHHFADEIGRQLGFDRVVGNRLAVSDGKLAGTLVGPIVDSTAKRATLEEERRALGEHAVVMACGDGANDIPMLEEAHYGVAYHGKEAALKASNGSIARGSLSGLLVLLQIPRDEFVSE</sequence>
<dbReference type="GO" id="GO:0000287">
    <property type="term" value="F:magnesium ion binding"/>
    <property type="evidence" value="ECO:0007669"/>
    <property type="project" value="TreeGrafter"/>
</dbReference>
<evidence type="ECO:0000256" key="9">
    <source>
        <dbReference type="ARBA" id="ARBA00022842"/>
    </source>
</evidence>
<proteinExistence type="inferred from homology"/>
<dbReference type="OrthoDB" id="9792539at2"/>
<keyword evidence="16" id="KW-1185">Reference proteome</keyword>
<dbReference type="PANTHER" id="PTHR43344:SF2">
    <property type="entry name" value="PHOSPHOSERINE PHOSPHATASE"/>
    <property type="match status" value="1"/>
</dbReference>
<dbReference type="InterPro" id="IPR036412">
    <property type="entry name" value="HAD-like_sf"/>
</dbReference>
<keyword evidence="10" id="KW-0718">Serine biosynthesis</keyword>